<evidence type="ECO:0000256" key="1">
    <source>
        <dbReference type="ARBA" id="ARBA00022679"/>
    </source>
</evidence>
<dbReference type="PROSITE" id="PS51186">
    <property type="entry name" value="GNAT"/>
    <property type="match status" value="1"/>
</dbReference>
<protein>
    <submittedName>
        <fullName evidence="4">GNAT family N-acetyltransferase</fullName>
    </submittedName>
</protein>
<evidence type="ECO:0000313" key="5">
    <source>
        <dbReference type="Proteomes" id="UP000703295"/>
    </source>
</evidence>
<feature type="domain" description="N-acetyltransferase" evidence="3">
    <location>
        <begin position="2"/>
        <end position="165"/>
    </location>
</feature>
<dbReference type="Pfam" id="PF13673">
    <property type="entry name" value="Acetyltransf_10"/>
    <property type="match status" value="1"/>
</dbReference>
<dbReference type="Proteomes" id="UP000703295">
    <property type="component" value="Unassembled WGS sequence"/>
</dbReference>
<dbReference type="EMBL" id="JACJJW010000017">
    <property type="protein sequence ID" value="MBM6758566.1"/>
    <property type="molecule type" value="Genomic_DNA"/>
</dbReference>
<sequence>MFNIRKATIEDIEIIRALAKQTFPVTYQKILTPEQIDYMMEWMYSAESLKNQMEKEHHIYYLAYEECEPAGYVSIQQEGPDLFHLQKIYVLPYFQKYKLGRQLFEQAIKGIKELHPEPCRMELNVNRHNPALGFYEHMGMKKVREGDFPIGNGYYMNDYIMGLDI</sequence>
<organism evidence="4 5">
    <name type="scientific">Bacteroides mediterraneensis</name>
    <dbReference type="NCBI Taxonomy" id="1841856"/>
    <lineage>
        <taxon>Bacteria</taxon>
        <taxon>Pseudomonadati</taxon>
        <taxon>Bacteroidota</taxon>
        <taxon>Bacteroidia</taxon>
        <taxon>Bacteroidales</taxon>
        <taxon>Bacteroidaceae</taxon>
        <taxon>Bacteroides</taxon>
    </lineage>
</organism>
<name>A0ABS2EV63_9BACE</name>
<keyword evidence="2" id="KW-0012">Acyltransferase</keyword>
<evidence type="ECO:0000259" key="3">
    <source>
        <dbReference type="PROSITE" id="PS51186"/>
    </source>
</evidence>
<dbReference type="RefSeq" id="WP_072543017.1">
    <property type="nucleotide sequence ID" value="NZ_CATVUC010000007.1"/>
</dbReference>
<dbReference type="PANTHER" id="PTHR43800:SF1">
    <property type="entry name" value="PEPTIDYL-LYSINE N-ACETYLTRANSFERASE YJAB"/>
    <property type="match status" value="1"/>
</dbReference>
<gene>
    <name evidence="4" type="ORF">H6A31_07720</name>
</gene>
<dbReference type="InterPro" id="IPR000182">
    <property type="entry name" value="GNAT_dom"/>
</dbReference>
<evidence type="ECO:0000256" key="2">
    <source>
        <dbReference type="ARBA" id="ARBA00023315"/>
    </source>
</evidence>
<reference evidence="4 5" key="1">
    <citation type="journal article" date="2021" name="Sci. Rep.">
        <title>The distribution of antibiotic resistance genes in chicken gut microbiota commensals.</title>
        <authorList>
            <person name="Juricova H."/>
            <person name="Matiasovicova J."/>
            <person name="Kubasova T."/>
            <person name="Cejkova D."/>
            <person name="Rychlik I."/>
        </authorList>
    </citation>
    <scope>NUCLEOTIDE SEQUENCE [LARGE SCALE GENOMIC DNA]</scope>
    <source>
        <strain evidence="4 5">An801</strain>
    </source>
</reference>
<dbReference type="PANTHER" id="PTHR43800">
    <property type="entry name" value="PEPTIDYL-LYSINE N-ACETYLTRANSFERASE YJAB"/>
    <property type="match status" value="1"/>
</dbReference>
<dbReference type="SUPFAM" id="SSF55729">
    <property type="entry name" value="Acyl-CoA N-acyltransferases (Nat)"/>
    <property type="match status" value="1"/>
</dbReference>
<comment type="caution">
    <text evidence="4">The sequence shown here is derived from an EMBL/GenBank/DDBJ whole genome shotgun (WGS) entry which is preliminary data.</text>
</comment>
<keyword evidence="5" id="KW-1185">Reference proteome</keyword>
<keyword evidence="1" id="KW-0808">Transferase</keyword>
<dbReference type="CDD" id="cd04301">
    <property type="entry name" value="NAT_SF"/>
    <property type="match status" value="1"/>
</dbReference>
<accession>A0ABS2EV63</accession>
<evidence type="ECO:0000313" key="4">
    <source>
        <dbReference type="EMBL" id="MBM6758566.1"/>
    </source>
</evidence>
<dbReference type="Gene3D" id="3.40.630.30">
    <property type="match status" value="1"/>
</dbReference>
<proteinExistence type="predicted"/>
<dbReference type="InterPro" id="IPR016181">
    <property type="entry name" value="Acyl_CoA_acyltransferase"/>
</dbReference>